<dbReference type="Proteomes" id="UP000179627">
    <property type="component" value="Unassembled WGS sequence"/>
</dbReference>
<feature type="compositionally biased region" description="Basic and acidic residues" evidence="1">
    <location>
        <begin position="149"/>
        <end position="160"/>
    </location>
</feature>
<dbReference type="AlphaFoldDB" id="A0A1S1QK00"/>
<feature type="region of interest" description="Disordered" evidence="1">
    <location>
        <begin position="96"/>
        <end position="280"/>
    </location>
</feature>
<feature type="compositionally biased region" description="Basic and acidic residues" evidence="1">
    <location>
        <begin position="199"/>
        <end position="220"/>
    </location>
</feature>
<reference evidence="4" key="1">
    <citation type="submission" date="2016-07" db="EMBL/GenBank/DDBJ databases">
        <title>Sequence Frankia sp. strain CcI1.17.</title>
        <authorList>
            <person name="Ghodhbane-Gtari F."/>
            <person name="Swanson E."/>
            <person name="Gueddou A."/>
            <person name="Morris K."/>
            <person name="Hezbri K."/>
            <person name="Ktari A."/>
            <person name="Nouioui I."/>
            <person name="Abebe-Akele F."/>
            <person name="Simpson S."/>
            <person name="Thomas K."/>
            <person name="Gtari M."/>
            <person name="Tisa L.S."/>
            <person name="Hurst S."/>
        </authorList>
    </citation>
    <scope>NUCLEOTIDE SEQUENCE [LARGE SCALE GENOMIC DNA]</scope>
    <source>
        <strain evidence="4">Cc1.17</strain>
    </source>
</reference>
<gene>
    <name evidence="3" type="ORF">CC117_05110</name>
</gene>
<accession>A0A1S1QK00</accession>
<keyword evidence="2" id="KW-0812">Transmembrane</keyword>
<evidence type="ECO:0000313" key="4">
    <source>
        <dbReference type="Proteomes" id="UP000179627"/>
    </source>
</evidence>
<evidence type="ECO:0000313" key="3">
    <source>
        <dbReference type="EMBL" id="OHV33751.1"/>
    </source>
</evidence>
<sequence>MVTFAWFVTHQFVPFSACLAPLVLFIRLARRARAGCRFRRARVGSPWRRGPGRGLAAEPRGDERRDLLRCLPQPLGGDGQHQPAGGAGLVRPRLADAHEQPPGSVPDVQSTGRRVGGVRRQCPARGQGEGELDLPVQPGEHPRGPPGRVVERVADQRAAGDRAPPGHRPPHRVDGDEALPQRVDDQGAGLLTLPGPLGHVDHGTRRDGAWRQPRAVDVRRGQPGGAAEGDPGHRRAPALRRDQHGHDVVVVAGQAVEGGGRGAAEDRAPAAGEQGRPGLL</sequence>
<evidence type="ECO:0000256" key="1">
    <source>
        <dbReference type="SAM" id="MobiDB-lite"/>
    </source>
</evidence>
<organism evidence="3 4">
    <name type="scientific">Parafrankia colletiae</name>
    <dbReference type="NCBI Taxonomy" id="573497"/>
    <lineage>
        <taxon>Bacteria</taxon>
        <taxon>Bacillati</taxon>
        <taxon>Actinomycetota</taxon>
        <taxon>Actinomycetes</taxon>
        <taxon>Frankiales</taxon>
        <taxon>Frankiaceae</taxon>
        <taxon>Parafrankia</taxon>
    </lineage>
</organism>
<name>A0A1S1QK00_9ACTN</name>
<feature type="transmembrane region" description="Helical" evidence="2">
    <location>
        <begin position="12"/>
        <end position="30"/>
    </location>
</feature>
<dbReference type="EMBL" id="MBLM01000130">
    <property type="protein sequence ID" value="OHV33751.1"/>
    <property type="molecule type" value="Genomic_DNA"/>
</dbReference>
<proteinExistence type="predicted"/>
<keyword evidence="2" id="KW-1133">Transmembrane helix</keyword>
<keyword evidence="4" id="KW-1185">Reference proteome</keyword>
<feature type="compositionally biased region" description="Low complexity" evidence="1">
    <location>
        <begin position="187"/>
        <end position="198"/>
    </location>
</feature>
<keyword evidence="2" id="KW-0472">Membrane</keyword>
<evidence type="ECO:0000256" key="2">
    <source>
        <dbReference type="SAM" id="Phobius"/>
    </source>
</evidence>
<comment type="caution">
    <text evidence="3">The sequence shown here is derived from an EMBL/GenBank/DDBJ whole genome shotgun (WGS) entry which is preliminary data.</text>
</comment>
<protein>
    <submittedName>
        <fullName evidence="3">Uncharacterized protein</fullName>
    </submittedName>
</protein>